<proteinExistence type="inferred from homology"/>
<dbReference type="GO" id="GO:0004560">
    <property type="term" value="F:alpha-L-fucosidase activity"/>
    <property type="evidence" value="ECO:0007669"/>
    <property type="project" value="InterPro"/>
</dbReference>
<dbReference type="InterPro" id="IPR000933">
    <property type="entry name" value="Glyco_hydro_29"/>
</dbReference>
<comment type="similarity">
    <text evidence="1">Belongs to the glycosyl hydrolase 29 family.</text>
</comment>
<evidence type="ECO:0000259" key="6">
    <source>
        <dbReference type="Pfam" id="PF01120"/>
    </source>
</evidence>
<dbReference type="InterPro" id="IPR029062">
    <property type="entry name" value="Class_I_gatase-like"/>
</dbReference>
<dbReference type="SUPFAM" id="SSF51445">
    <property type="entry name" value="(Trans)glycosidases"/>
    <property type="match status" value="1"/>
</dbReference>
<evidence type="ECO:0000256" key="1">
    <source>
        <dbReference type="ARBA" id="ARBA00007951"/>
    </source>
</evidence>
<evidence type="ECO:0000313" key="8">
    <source>
        <dbReference type="Proteomes" id="UP001153404"/>
    </source>
</evidence>
<dbReference type="Pfam" id="PF01120">
    <property type="entry name" value="Alpha_L_fucos"/>
    <property type="match status" value="1"/>
</dbReference>
<evidence type="ECO:0000313" key="7">
    <source>
        <dbReference type="EMBL" id="MDG0809231.1"/>
    </source>
</evidence>
<dbReference type="AlphaFoldDB" id="A0A9X4QRN2"/>
<dbReference type="PANTHER" id="PTHR10030:SF37">
    <property type="entry name" value="ALPHA-L-FUCOSIDASE-RELATED"/>
    <property type="match status" value="1"/>
</dbReference>
<feature type="domain" description="Glycoside hydrolase family 29 N-terminal" evidence="6">
    <location>
        <begin position="70"/>
        <end position="330"/>
    </location>
</feature>
<gene>
    <name evidence="7" type="ORF">OMP40_07455</name>
</gene>
<dbReference type="GO" id="GO:0005764">
    <property type="term" value="C:lysosome"/>
    <property type="evidence" value="ECO:0007669"/>
    <property type="project" value="TreeGrafter"/>
</dbReference>
<keyword evidence="4" id="KW-0378">Hydrolase</keyword>
<dbReference type="GO" id="GO:0016139">
    <property type="term" value="P:glycoside catabolic process"/>
    <property type="evidence" value="ECO:0007669"/>
    <property type="project" value="TreeGrafter"/>
</dbReference>
<evidence type="ECO:0000256" key="2">
    <source>
        <dbReference type="ARBA" id="ARBA00012662"/>
    </source>
</evidence>
<reference evidence="7" key="1">
    <citation type="submission" date="2022-10" db="EMBL/GenBank/DDBJ databases">
        <title>Comparative genomic analysis of Cohnella hashimotonis sp. nov., isolated from the International Space Station.</title>
        <authorList>
            <person name="Simpson A."/>
            <person name="Venkateswaran K."/>
        </authorList>
    </citation>
    <scope>NUCLEOTIDE SEQUENCE</scope>
    <source>
        <strain evidence="7">DSM 28161</strain>
    </source>
</reference>
<protein>
    <recommendedName>
        <fullName evidence="2">alpha-L-fucosidase</fullName>
        <ecNumber evidence="2">3.2.1.51</ecNumber>
    </recommendedName>
</protein>
<organism evidence="7 8">
    <name type="scientific">Cohnella rhizosphaerae</name>
    <dbReference type="NCBI Taxonomy" id="1457232"/>
    <lineage>
        <taxon>Bacteria</taxon>
        <taxon>Bacillati</taxon>
        <taxon>Bacillota</taxon>
        <taxon>Bacilli</taxon>
        <taxon>Bacillales</taxon>
        <taxon>Paenibacillaceae</taxon>
        <taxon>Cohnella</taxon>
    </lineage>
</organism>
<keyword evidence="5" id="KW-0326">Glycosidase</keyword>
<comment type="caution">
    <text evidence="7">The sequence shown here is derived from an EMBL/GenBank/DDBJ whole genome shotgun (WGS) entry which is preliminary data.</text>
</comment>
<accession>A0A9X4QRN2</accession>
<dbReference type="RefSeq" id="WP_277530416.1">
    <property type="nucleotide sequence ID" value="NZ_JAPDIA010000003.1"/>
</dbReference>
<keyword evidence="3" id="KW-0732">Signal</keyword>
<dbReference type="CDD" id="cd03143">
    <property type="entry name" value="A4_beta-galactosidase_middle_domain"/>
    <property type="match status" value="1"/>
</dbReference>
<dbReference type="EC" id="3.2.1.51" evidence="2"/>
<name>A0A9X4QRN2_9BACL</name>
<dbReference type="SUPFAM" id="SSF52317">
    <property type="entry name" value="Class I glutamine amidotransferase-like"/>
    <property type="match status" value="1"/>
</dbReference>
<dbReference type="Proteomes" id="UP001153404">
    <property type="component" value="Unassembled WGS sequence"/>
</dbReference>
<dbReference type="InterPro" id="IPR017853">
    <property type="entry name" value="GH"/>
</dbReference>
<evidence type="ECO:0000256" key="4">
    <source>
        <dbReference type="ARBA" id="ARBA00022801"/>
    </source>
</evidence>
<dbReference type="InterPro" id="IPR057739">
    <property type="entry name" value="Glyco_hydro_29_N"/>
</dbReference>
<dbReference type="Gene3D" id="3.20.20.80">
    <property type="entry name" value="Glycosidases"/>
    <property type="match status" value="1"/>
</dbReference>
<dbReference type="EMBL" id="JAPDIA010000003">
    <property type="protein sequence ID" value="MDG0809231.1"/>
    <property type="molecule type" value="Genomic_DNA"/>
</dbReference>
<dbReference type="Gene3D" id="3.40.50.880">
    <property type="match status" value="1"/>
</dbReference>
<keyword evidence="8" id="KW-1185">Reference proteome</keyword>
<dbReference type="PANTHER" id="PTHR10030">
    <property type="entry name" value="ALPHA-L-FUCOSIDASE"/>
    <property type="match status" value="1"/>
</dbReference>
<sequence length="665" mass="74298">MMDRKHAFLGLHFDLHPTEEDDSLGADVTEERVDRLLRRVRPDYVHYDCKGHPGYTGCPVRTGWAAPGIVRDSLAVWREATRKLGISLGIHYSGVVDHLAVRRHPEWARQDAEGQPDAEATSVFGPYADELMIPQLQEIVARYGLDSIWLDGECWGAKLDYSPAALTAWREATGWEDAPAGREDPRWLQWKNFHRAAFENYLRHWTEALHRAFPKLQVASNWAYTTMSPKPVAAGIDYISGDFDPMLSADRARTETRYLSNVGMPWELQAWGFDNASGQEELLKSPSQLKQEAGVVLMHGGGFMMYFLPTRSGYINEEIEETAAEVAAFCRARKRFSHRSVSVPQVALLHSSESQFDRSDRVFTWWDTPLNELEGALHALLESHYSVDILAEHMLESRLEEFALLVIPDAHALSDAFRRRVLDYVAGGGKLLLLGERCVRLFGEALGAELLGEPRAANAQLVSPAGKVGCPGLWQRVEATTAETVAMRYEGEGVHGRHSYLDTRSEGVSAAHLRHRSEEIAATVNRYGAGEVAAVYGPVADRYFHSHHPALRSWIRRLAERLFPEPAVKTDAPSCVDLALRRTAEGELCVHLLNLANMPVSNRRAYAEYVPPIGPIRLGILLDSRPSAVVWEPGGASVDWHWSDGKLEASVPKLDIHGALVIRFS</sequence>
<evidence type="ECO:0000256" key="5">
    <source>
        <dbReference type="ARBA" id="ARBA00023295"/>
    </source>
</evidence>
<evidence type="ECO:0000256" key="3">
    <source>
        <dbReference type="ARBA" id="ARBA00022729"/>
    </source>
</evidence>
<dbReference type="GO" id="GO:0006004">
    <property type="term" value="P:fucose metabolic process"/>
    <property type="evidence" value="ECO:0007669"/>
    <property type="project" value="TreeGrafter"/>
</dbReference>